<dbReference type="Pfam" id="PF11845">
    <property type="entry name" value="Tll0287-like"/>
    <property type="match status" value="1"/>
</dbReference>
<proteinExistence type="predicted"/>
<reference evidence="3 4" key="1">
    <citation type="submission" date="2024-02" db="EMBL/GenBank/DDBJ databases">
        <title>Bacteria isolated from the canopy kelp, Nereocystis luetkeana.</title>
        <authorList>
            <person name="Pfister C.A."/>
            <person name="Younker I.T."/>
            <person name="Light S.H."/>
        </authorList>
    </citation>
    <scope>NUCLEOTIDE SEQUENCE [LARGE SCALE GENOMIC DNA]</scope>
    <source>
        <strain evidence="3 4">TI.2.07</strain>
    </source>
</reference>
<name>A0ABU9HEK4_9GAMM</name>
<evidence type="ECO:0000313" key="3">
    <source>
        <dbReference type="EMBL" id="MEL0660279.1"/>
    </source>
</evidence>
<evidence type="ECO:0000256" key="1">
    <source>
        <dbReference type="SAM" id="Phobius"/>
    </source>
</evidence>
<dbReference type="Proteomes" id="UP001366060">
    <property type="component" value="Unassembled WGS sequence"/>
</dbReference>
<keyword evidence="1" id="KW-0472">Membrane</keyword>
<organism evidence="3 4">
    <name type="scientific">Psychromonas arctica</name>
    <dbReference type="NCBI Taxonomy" id="168275"/>
    <lineage>
        <taxon>Bacteria</taxon>
        <taxon>Pseudomonadati</taxon>
        <taxon>Pseudomonadota</taxon>
        <taxon>Gammaproteobacteria</taxon>
        <taxon>Alteromonadales</taxon>
        <taxon>Psychromonadaceae</taxon>
        <taxon>Psychromonas</taxon>
    </lineage>
</organism>
<feature type="domain" description="Tll0287-like" evidence="2">
    <location>
        <begin position="141"/>
        <end position="193"/>
    </location>
</feature>
<sequence>MNKYNQKISSINNILTTRYAIIILVVSVVISFFSYTFILNKTRTDIIASATNESNLVINLSKGFVKAYSDFEDQYANGLLPSRAIYRSHALELANLSSLFEGSLHSEVVGFPGKSINKGPTDDKMRRQMLLLQTSSHQNMNLTSVIKNDKSVVRTVAPFYATEQACVDCHNNIQHLAEPEKWQVGDLMGAQIVEKNIKPQLTTSKRETFMVTLLIFCAAITVSLFLIIIFQKMLLAKESSKQKNTDTMPGCINRS</sequence>
<feature type="transmembrane region" description="Helical" evidence="1">
    <location>
        <begin position="20"/>
        <end position="39"/>
    </location>
</feature>
<keyword evidence="1" id="KW-0812">Transmembrane</keyword>
<keyword evidence="1" id="KW-1133">Transmembrane helix</keyword>
<dbReference type="EMBL" id="JBAKBA010000038">
    <property type="protein sequence ID" value="MEL0660279.1"/>
    <property type="molecule type" value="Genomic_DNA"/>
</dbReference>
<keyword evidence="4" id="KW-1185">Reference proteome</keyword>
<evidence type="ECO:0000259" key="2">
    <source>
        <dbReference type="Pfam" id="PF11845"/>
    </source>
</evidence>
<evidence type="ECO:0000313" key="4">
    <source>
        <dbReference type="Proteomes" id="UP001366060"/>
    </source>
</evidence>
<gene>
    <name evidence="3" type="ORF">V6255_14165</name>
</gene>
<accession>A0ABU9HEK4</accession>
<feature type="transmembrane region" description="Helical" evidence="1">
    <location>
        <begin position="209"/>
        <end position="230"/>
    </location>
</feature>
<dbReference type="InterPro" id="IPR021796">
    <property type="entry name" value="Tll0287-like_dom"/>
</dbReference>
<comment type="caution">
    <text evidence="3">The sequence shown here is derived from an EMBL/GenBank/DDBJ whole genome shotgun (WGS) entry which is preliminary data.</text>
</comment>
<dbReference type="RefSeq" id="WP_341628746.1">
    <property type="nucleotide sequence ID" value="NZ_JBAKBA010000038.1"/>
</dbReference>
<protein>
    <submittedName>
        <fullName evidence="3">DUF3365 domain-containing protein</fullName>
    </submittedName>
</protein>